<comment type="caution">
    <text evidence="2">The sequence shown here is derived from an EMBL/GenBank/DDBJ whole genome shotgun (WGS) entry which is preliminary data.</text>
</comment>
<dbReference type="EMBL" id="SJOL01009644">
    <property type="protein sequence ID" value="TGZ56549.1"/>
    <property type="molecule type" value="Genomic_DNA"/>
</dbReference>
<feature type="region of interest" description="Disordered" evidence="1">
    <location>
        <begin position="1"/>
        <end position="24"/>
    </location>
</feature>
<sequence length="73" mass="8289">MKHRIPSTNCKQRDRANLNNKEEESNVRNSFVPVSCVSTVIPHANHVNIDRHGYRAFHPFANVDIGCFRNGTA</sequence>
<feature type="compositionally biased region" description="Basic and acidic residues" evidence="1">
    <location>
        <begin position="11"/>
        <end position="24"/>
    </location>
</feature>
<gene>
    <name evidence="2" type="ORF">CRM22_010135</name>
</gene>
<evidence type="ECO:0000313" key="3">
    <source>
        <dbReference type="Proteomes" id="UP000308267"/>
    </source>
</evidence>
<dbReference type="AlphaFoldDB" id="A0A4S2L7H4"/>
<feature type="compositionally biased region" description="Polar residues" evidence="1">
    <location>
        <begin position="1"/>
        <end position="10"/>
    </location>
</feature>
<protein>
    <submittedName>
        <fullName evidence="2">Uncharacterized protein</fullName>
    </submittedName>
</protein>
<keyword evidence="3" id="KW-1185">Reference proteome</keyword>
<reference evidence="2 3" key="1">
    <citation type="journal article" date="2019" name="BMC Genomics">
        <title>New insights from Opisthorchis felineus genome: update on genomics of the epidemiologically important liver flukes.</title>
        <authorList>
            <person name="Ershov N.I."/>
            <person name="Mordvinov V.A."/>
            <person name="Prokhortchouk E.B."/>
            <person name="Pakharukova M.Y."/>
            <person name="Gunbin K.V."/>
            <person name="Ustyantsev K."/>
            <person name="Genaev M.A."/>
            <person name="Blinov A.G."/>
            <person name="Mazur A."/>
            <person name="Boulygina E."/>
            <person name="Tsygankova S."/>
            <person name="Khrameeva E."/>
            <person name="Chekanov N."/>
            <person name="Fan G."/>
            <person name="Xiao A."/>
            <person name="Zhang H."/>
            <person name="Xu X."/>
            <person name="Yang H."/>
            <person name="Solovyev V."/>
            <person name="Lee S.M."/>
            <person name="Liu X."/>
            <person name="Afonnikov D.A."/>
            <person name="Skryabin K.G."/>
        </authorList>
    </citation>
    <scope>NUCLEOTIDE SEQUENCE [LARGE SCALE GENOMIC DNA]</scope>
    <source>
        <strain evidence="2">AK-0245</strain>
        <tissue evidence="2">Whole organism</tissue>
    </source>
</reference>
<name>A0A4S2L7H4_OPIFE</name>
<organism evidence="2 3">
    <name type="scientific">Opisthorchis felineus</name>
    <dbReference type="NCBI Taxonomy" id="147828"/>
    <lineage>
        <taxon>Eukaryota</taxon>
        <taxon>Metazoa</taxon>
        <taxon>Spiralia</taxon>
        <taxon>Lophotrochozoa</taxon>
        <taxon>Platyhelminthes</taxon>
        <taxon>Trematoda</taxon>
        <taxon>Digenea</taxon>
        <taxon>Opisthorchiida</taxon>
        <taxon>Opisthorchiata</taxon>
        <taxon>Opisthorchiidae</taxon>
        <taxon>Opisthorchis</taxon>
    </lineage>
</organism>
<accession>A0A4S2L7H4</accession>
<evidence type="ECO:0000313" key="2">
    <source>
        <dbReference type="EMBL" id="TGZ56549.1"/>
    </source>
</evidence>
<proteinExistence type="predicted"/>
<evidence type="ECO:0000256" key="1">
    <source>
        <dbReference type="SAM" id="MobiDB-lite"/>
    </source>
</evidence>
<dbReference type="Proteomes" id="UP000308267">
    <property type="component" value="Unassembled WGS sequence"/>
</dbReference>